<dbReference type="GO" id="GO:0006357">
    <property type="term" value="P:regulation of transcription by RNA polymerase II"/>
    <property type="evidence" value="ECO:0007669"/>
    <property type="project" value="InterPro"/>
</dbReference>
<dbReference type="OrthoDB" id="10264655at2759"/>
<evidence type="ECO:0000259" key="3">
    <source>
        <dbReference type="SMART" id="SM00385"/>
    </source>
</evidence>
<dbReference type="OMA" id="FVIACCR"/>
<dbReference type="GO" id="GO:0016538">
    <property type="term" value="F:cyclin-dependent protein serine/threonine kinase regulator activity"/>
    <property type="evidence" value="ECO:0007669"/>
    <property type="project" value="InterPro"/>
</dbReference>
<dbReference type="EMBL" id="JAGTXO010000004">
    <property type="protein sequence ID" value="KAG8468378.1"/>
    <property type="molecule type" value="Genomic_DNA"/>
</dbReference>
<feature type="compositionally biased region" description="Low complexity" evidence="2">
    <location>
        <begin position="314"/>
        <end position="327"/>
    </location>
</feature>
<organism evidence="4 5">
    <name type="scientific">Diacronema lutheri</name>
    <name type="common">Unicellular marine alga</name>
    <name type="synonym">Monochrysis lutheri</name>
    <dbReference type="NCBI Taxonomy" id="2081491"/>
    <lineage>
        <taxon>Eukaryota</taxon>
        <taxon>Haptista</taxon>
        <taxon>Haptophyta</taxon>
        <taxon>Pavlovophyceae</taxon>
        <taxon>Pavlovales</taxon>
        <taxon>Pavlovaceae</taxon>
        <taxon>Diacronema</taxon>
    </lineage>
</organism>
<dbReference type="Pfam" id="PF00134">
    <property type="entry name" value="Cyclin_N"/>
    <property type="match status" value="1"/>
</dbReference>
<feature type="domain" description="Cyclin-like" evidence="3">
    <location>
        <begin position="158"/>
        <end position="248"/>
    </location>
</feature>
<evidence type="ECO:0000256" key="2">
    <source>
        <dbReference type="SAM" id="MobiDB-lite"/>
    </source>
</evidence>
<feature type="compositionally biased region" description="Polar residues" evidence="2">
    <location>
        <begin position="282"/>
        <end position="299"/>
    </location>
</feature>
<comment type="similarity">
    <text evidence="1">Belongs to the cyclin family.</text>
</comment>
<feature type="compositionally biased region" description="Basic and acidic residues" evidence="2">
    <location>
        <begin position="304"/>
        <end position="313"/>
    </location>
</feature>
<dbReference type="InterPro" id="IPR036915">
    <property type="entry name" value="Cyclin-like_sf"/>
</dbReference>
<feature type="compositionally biased region" description="Basic and acidic residues" evidence="2">
    <location>
        <begin position="329"/>
        <end position="347"/>
    </location>
</feature>
<reference evidence="4" key="1">
    <citation type="submission" date="2021-05" db="EMBL/GenBank/DDBJ databases">
        <title>The genome of the haptophyte Pavlova lutheri (Diacronema luteri, Pavlovales) - a model for lipid biosynthesis in eukaryotic algae.</title>
        <authorList>
            <person name="Hulatt C.J."/>
            <person name="Posewitz M.C."/>
        </authorList>
    </citation>
    <scope>NUCLEOTIDE SEQUENCE</scope>
    <source>
        <strain evidence="4">NIVA-4/92</strain>
    </source>
</reference>
<dbReference type="InterPro" id="IPR006671">
    <property type="entry name" value="Cyclin_N"/>
</dbReference>
<sequence length="392" mass="43009">MTPAPGTSRAPWLLTWEELHRMPSQAVDGFSYQKEESYRCSTASFIQEVGRALRFPQLSISTALVYMHRFYARKSFVEYDRFITACTCLLLGGKVEETPKKLKDVLHQAYQKRFNCSAKDVPDPDSRKFWELREQVLVSERVLLQTLGFELQLEHPYRELLAYIKSVAMPREFAQLAWNFVNDSYRTLVCLQYDHKTVAAAAVALAAAHNQQTLSNPIKGHEDEPWYRAISPDTTEADVFACAHTIIDFYELIGLQMAADEPGKEGAHVNLSPAELERMRASTGSSSLRATTEHASTSLAPDAPDAKPTRTPDAKPSSSAAADAIIAKRARDEPADGDGARAKHARGDAPASAPAHTLANTPPRGDGNVAPSKPASAVLQRERVPAAGAPAP</sequence>
<dbReference type="InterPro" id="IPR013763">
    <property type="entry name" value="Cyclin-like_dom"/>
</dbReference>
<evidence type="ECO:0000256" key="1">
    <source>
        <dbReference type="RuleBase" id="RU000383"/>
    </source>
</evidence>
<gene>
    <name evidence="4" type="ORF">KFE25_013461</name>
</gene>
<protein>
    <recommendedName>
        <fullName evidence="3">Cyclin-like domain-containing protein</fullName>
    </recommendedName>
</protein>
<dbReference type="InterPro" id="IPR043198">
    <property type="entry name" value="Cyclin/Ssn8"/>
</dbReference>
<feature type="region of interest" description="Disordered" evidence="2">
    <location>
        <begin position="263"/>
        <end position="392"/>
    </location>
</feature>
<dbReference type="CDD" id="cd20546">
    <property type="entry name" value="CYCLIN_SpCG1C_ScCTK2-like_rpt2"/>
    <property type="match status" value="1"/>
</dbReference>
<dbReference type="SMART" id="SM00385">
    <property type="entry name" value="CYCLIN"/>
    <property type="match status" value="2"/>
</dbReference>
<evidence type="ECO:0000313" key="4">
    <source>
        <dbReference type="EMBL" id="KAG8468378.1"/>
    </source>
</evidence>
<keyword evidence="5" id="KW-1185">Reference proteome</keyword>
<keyword evidence="1" id="KW-0195">Cyclin</keyword>
<proteinExistence type="inferred from homology"/>
<feature type="domain" description="Cyclin-like" evidence="3">
    <location>
        <begin position="44"/>
        <end position="145"/>
    </location>
</feature>
<dbReference type="PANTHER" id="PTHR10026">
    <property type="entry name" value="CYCLIN"/>
    <property type="match status" value="1"/>
</dbReference>
<evidence type="ECO:0000313" key="5">
    <source>
        <dbReference type="Proteomes" id="UP000751190"/>
    </source>
</evidence>
<accession>A0A8J5XIT4</accession>
<name>A0A8J5XIT4_DIALT</name>
<dbReference type="SUPFAM" id="SSF47954">
    <property type="entry name" value="Cyclin-like"/>
    <property type="match status" value="2"/>
</dbReference>
<comment type="caution">
    <text evidence="4">The sequence shown here is derived from an EMBL/GenBank/DDBJ whole genome shotgun (WGS) entry which is preliminary data.</text>
</comment>
<dbReference type="AlphaFoldDB" id="A0A8J5XIT4"/>
<dbReference type="Proteomes" id="UP000751190">
    <property type="component" value="Unassembled WGS sequence"/>
</dbReference>
<dbReference type="Gene3D" id="1.10.472.10">
    <property type="entry name" value="Cyclin-like"/>
    <property type="match status" value="2"/>
</dbReference>